<comment type="caution">
    <text evidence="1">The sequence shown here is derived from an EMBL/GenBank/DDBJ whole genome shotgun (WGS) entry which is preliminary data.</text>
</comment>
<gene>
    <name evidence="1" type="ORF">OTI717_LOCUS41797</name>
</gene>
<dbReference type="Proteomes" id="UP000663823">
    <property type="component" value="Unassembled WGS sequence"/>
</dbReference>
<evidence type="ECO:0000313" key="2">
    <source>
        <dbReference type="Proteomes" id="UP000663823"/>
    </source>
</evidence>
<dbReference type="AlphaFoldDB" id="A0A820HLU3"/>
<reference evidence="1" key="1">
    <citation type="submission" date="2021-02" db="EMBL/GenBank/DDBJ databases">
        <authorList>
            <person name="Nowell W R."/>
        </authorList>
    </citation>
    <scope>NUCLEOTIDE SEQUENCE</scope>
</reference>
<organism evidence="1 2">
    <name type="scientific">Rotaria sordida</name>
    <dbReference type="NCBI Taxonomy" id="392033"/>
    <lineage>
        <taxon>Eukaryota</taxon>
        <taxon>Metazoa</taxon>
        <taxon>Spiralia</taxon>
        <taxon>Gnathifera</taxon>
        <taxon>Rotifera</taxon>
        <taxon>Eurotatoria</taxon>
        <taxon>Bdelloidea</taxon>
        <taxon>Philodinida</taxon>
        <taxon>Philodinidae</taxon>
        <taxon>Rotaria</taxon>
    </lineage>
</organism>
<sequence length="34" mass="3925">MDDYSKALPCFERAVHIGQHSLPSDHPNLQQYNI</sequence>
<name>A0A820HLU3_9BILA</name>
<proteinExistence type="predicted"/>
<protein>
    <submittedName>
        <fullName evidence="1">Uncharacterized protein</fullName>
    </submittedName>
</protein>
<feature type="non-terminal residue" evidence="1">
    <location>
        <position position="1"/>
    </location>
</feature>
<feature type="non-terminal residue" evidence="1">
    <location>
        <position position="34"/>
    </location>
</feature>
<dbReference type="EMBL" id="CAJOAX010044680">
    <property type="protein sequence ID" value="CAF4293133.1"/>
    <property type="molecule type" value="Genomic_DNA"/>
</dbReference>
<evidence type="ECO:0000313" key="1">
    <source>
        <dbReference type="EMBL" id="CAF4293133.1"/>
    </source>
</evidence>
<accession>A0A820HLU3</accession>